<dbReference type="EMBL" id="WDBI01000028">
    <property type="protein sequence ID" value="KAB6524443.1"/>
    <property type="molecule type" value="Genomic_DNA"/>
</dbReference>
<evidence type="ECO:0000313" key="10">
    <source>
        <dbReference type="Proteomes" id="UP000283958"/>
    </source>
</evidence>
<evidence type="ECO:0000313" key="15">
    <source>
        <dbReference type="Proteomes" id="UP000555193"/>
    </source>
</evidence>
<proteinExistence type="predicted"/>
<evidence type="ECO:0000313" key="7">
    <source>
        <dbReference type="EMBL" id="RHJ80059.1"/>
    </source>
</evidence>
<dbReference type="EMBL" id="QSJM01000006">
    <property type="protein sequence ID" value="RHD84077.1"/>
    <property type="molecule type" value="Genomic_DNA"/>
</dbReference>
<dbReference type="EMBL" id="JABDSH010000089">
    <property type="protein sequence ID" value="NMW37965.1"/>
    <property type="molecule type" value="Genomic_DNA"/>
</dbReference>
<evidence type="ECO:0000313" key="12">
    <source>
        <dbReference type="Proteomes" id="UP000437431"/>
    </source>
</evidence>
<dbReference type="EMBL" id="QRMN01000004">
    <property type="protein sequence ID" value="RHJ80059.1"/>
    <property type="molecule type" value="Genomic_DNA"/>
</dbReference>
<dbReference type="EMBL" id="WDAY01000035">
    <property type="protein sequence ID" value="KAB6558682.1"/>
    <property type="molecule type" value="Genomic_DNA"/>
</dbReference>
<dbReference type="Proteomes" id="UP000469427">
    <property type="component" value="Unassembled WGS sequence"/>
</dbReference>
<evidence type="ECO:0000313" key="3">
    <source>
        <dbReference type="EMBL" id="KAB6558682.1"/>
    </source>
</evidence>
<evidence type="ECO:0000313" key="9">
    <source>
        <dbReference type="Proteomes" id="UP000283429"/>
    </source>
</evidence>
<dbReference type="EMBL" id="VULU01000008">
    <property type="protein sequence ID" value="MSS47908.1"/>
    <property type="molecule type" value="Genomic_DNA"/>
</dbReference>
<dbReference type="Proteomes" id="UP000283958">
    <property type="component" value="Unassembled WGS sequence"/>
</dbReference>
<dbReference type="RefSeq" id="WP_016270971.1">
    <property type="nucleotide sequence ID" value="NZ_CAXTCG010000022.1"/>
</dbReference>
<dbReference type="AlphaFoldDB" id="A0A396AMW9"/>
<dbReference type="InterPro" id="IPR029058">
    <property type="entry name" value="AB_hydrolase_fold"/>
</dbReference>
<evidence type="ECO:0000313" key="8">
    <source>
        <dbReference type="EMBL" id="TSE50021.1"/>
    </source>
</evidence>
<name>A0A396AMW9_PHOVU</name>
<dbReference type="Proteomes" id="UP000460950">
    <property type="component" value="Unassembled WGS sequence"/>
</dbReference>
<protein>
    <submittedName>
        <fullName evidence="8">Acetyl xylan esterase (AXE1)</fullName>
    </submittedName>
    <submittedName>
        <fullName evidence="2">Prolyl oligopeptidase family serine peptidase</fullName>
    </submittedName>
</protein>
<evidence type="ECO:0000313" key="6">
    <source>
        <dbReference type="EMBL" id="RHD84077.1"/>
    </source>
</evidence>
<dbReference type="Proteomes" id="UP000437431">
    <property type="component" value="Unassembled WGS sequence"/>
</dbReference>
<comment type="caution">
    <text evidence="6">The sequence shown here is derived from an EMBL/GenBank/DDBJ whole genome shotgun (WGS) entry which is preliminary data.</text>
</comment>
<evidence type="ECO:0000313" key="11">
    <source>
        <dbReference type="Proteomes" id="UP000408523"/>
    </source>
</evidence>
<reference evidence="12 14" key="3">
    <citation type="journal article" date="2019" name="Nat. Med.">
        <title>A library of human gut bacterial isolates paired with longitudinal multiomics data enables mechanistic microbiome research.</title>
        <authorList>
            <person name="Poyet M."/>
            <person name="Groussin M."/>
            <person name="Gibbons S.M."/>
            <person name="Avila-Pacheco J."/>
            <person name="Jiang X."/>
            <person name="Kearney S.M."/>
            <person name="Perrotta A.R."/>
            <person name="Berdy B."/>
            <person name="Zhao S."/>
            <person name="Lieberman T.D."/>
            <person name="Swanson P.K."/>
            <person name="Smith M."/>
            <person name="Roesemann S."/>
            <person name="Alexander J.E."/>
            <person name="Rich S.A."/>
            <person name="Livny J."/>
            <person name="Vlamakis H."/>
            <person name="Clish C."/>
            <person name="Bullock K."/>
            <person name="Deik A."/>
            <person name="Scott J."/>
            <person name="Pierce K.A."/>
            <person name="Xavier R.J."/>
            <person name="Alm E.J."/>
        </authorList>
    </citation>
    <scope>NUCLEOTIDE SEQUENCE [LARGE SCALE GENOMIC DNA]</scope>
    <source>
        <strain evidence="3 12">BIOML-A111</strain>
        <strain evidence="2 14">BIOML-A122</strain>
    </source>
</reference>
<dbReference type="Proteomes" id="UP000283429">
    <property type="component" value="Unassembled WGS sequence"/>
</dbReference>
<evidence type="ECO:0000313" key="5">
    <source>
        <dbReference type="EMBL" id="NMW37965.1"/>
    </source>
</evidence>
<evidence type="ECO:0000313" key="14">
    <source>
        <dbReference type="Proteomes" id="UP000469427"/>
    </source>
</evidence>
<dbReference type="Proteomes" id="UP000408523">
    <property type="component" value="Unassembled WGS sequence"/>
</dbReference>
<feature type="domain" description="Acetyl xylan esterase" evidence="1">
    <location>
        <begin position="110"/>
        <end position="278"/>
    </location>
</feature>
<dbReference type="InterPro" id="IPR008391">
    <property type="entry name" value="AXE1_dom"/>
</dbReference>
<evidence type="ECO:0000259" key="1">
    <source>
        <dbReference type="Pfam" id="PF05448"/>
    </source>
</evidence>
<dbReference type="Proteomes" id="UP000555193">
    <property type="component" value="Unassembled WGS sequence"/>
</dbReference>
<evidence type="ECO:0000313" key="2">
    <source>
        <dbReference type="EMBL" id="KAB6524443.1"/>
    </source>
</evidence>
<dbReference type="PANTHER" id="PTHR22946:SF8">
    <property type="entry name" value="ACETYL XYLAN ESTERASE DOMAIN-CONTAINING PROTEIN"/>
    <property type="match status" value="1"/>
</dbReference>
<organism evidence="6 9">
    <name type="scientific">Phocaeicola vulgatus</name>
    <name type="common">Bacteroides vulgatus</name>
    <dbReference type="NCBI Taxonomy" id="821"/>
    <lineage>
        <taxon>Bacteria</taxon>
        <taxon>Pseudomonadati</taxon>
        <taxon>Bacteroidota</taxon>
        <taxon>Bacteroidia</taxon>
        <taxon>Bacteroidales</taxon>
        <taxon>Bacteroidaceae</taxon>
        <taxon>Phocaeicola</taxon>
    </lineage>
</organism>
<dbReference type="Pfam" id="PF05448">
    <property type="entry name" value="AXE1"/>
    <property type="match status" value="1"/>
</dbReference>
<dbReference type="Gene3D" id="3.40.50.1820">
    <property type="entry name" value="alpha/beta hydrolase"/>
    <property type="match status" value="2"/>
</dbReference>
<dbReference type="EMBL" id="RWHZ01000005">
    <property type="protein sequence ID" value="TSE50021.1"/>
    <property type="molecule type" value="Genomic_DNA"/>
</dbReference>
<gene>
    <name evidence="7" type="ORF">DW105_02555</name>
    <name evidence="6" type="ORF">DW783_03330</name>
    <name evidence="8" type="ORF">EH214_00681</name>
    <name evidence="4" type="ORF">FYJ30_06150</name>
    <name evidence="3" type="ORF">GAY79_14765</name>
    <name evidence="2" type="ORF">GAY98_15860</name>
    <name evidence="5" type="ORF">HKQ54_17880</name>
</gene>
<sequence length="666" mass="74657">MRKIIGFRTLCVGLGIWVGTVGVSAQGEFKALPWSQSTAYNSYLMRDVHRQFADRQSAIQQAFASPAGMQEYLEGCRERYKQIVGTFPEKGNLNAQVVGKVQGTGYHIEKIIFESKPGRYVTAHLYMPENTTVPVPATLELCGHGLNGKGPSSHAAMLMASNGIAVLVVDPIGQGERLQLIDREGKPLTRGATTEHTLLNAGFNLLGTSLAAQEYWDNHRALDYLLTRKDIDPEHIGVYGSSGGGTQTAYYIGLDPRVKVAAICSFFSTRERTMELQGPSDGCQHIPYEGREQLEVPDFALMMAPRPLLILSGKYDFVDLWGAQQGYAELQQCYKVLGVPEKVDMLTVETGHGLGVEKRQKLVSWFKRWLKDDQSPVKKAAQDRFQLSDMLCTTRGQVNVSMPGALSIMQENVNQLDEWASKREAFLSKGKKTVQAKMLDLLGLKGLPDHKIRIEATGHDSMREYEQYKFQLIREGEMPVPCILIIPSRANADSPVELRLQEEGKGTYLSEYANFAAALTEGKILLLADLRGLGETTDPAFYTDAKYWNREYRNAMISMHIGRPIMGQRVVDILTLLDFCSEHEFLKGHSVKVFANGIYGPAAIHAAYLDERINSVEITHSVKTWKEYIERPMQWDMYSNVLYGALKYYDLPDLIRLSNRSIRFAD</sequence>
<reference evidence="9 10" key="1">
    <citation type="submission" date="2018-08" db="EMBL/GenBank/DDBJ databases">
        <title>A genome reference for cultivated species of the human gut microbiota.</title>
        <authorList>
            <person name="Zou Y."/>
            <person name="Xue W."/>
            <person name="Luo G."/>
        </authorList>
    </citation>
    <scope>NUCLEOTIDE SEQUENCE [LARGE SCALE GENOMIC DNA]</scope>
    <source>
        <strain evidence="7 10">AM09-18</strain>
        <strain evidence="6 9">AM30-40</strain>
    </source>
</reference>
<dbReference type="SUPFAM" id="SSF53474">
    <property type="entry name" value="alpha/beta-Hydrolases"/>
    <property type="match status" value="1"/>
</dbReference>
<reference evidence="4 13" key="4">
    <citation type="submission" date="2019-09" db="EMBL/GenBank/DDBJ databases">
        <title>In-depth cultivation of the pig gut microbiome towards novel bacterial diversity and tailored functional studies.</title>
        <authorList>
            <person name="Wylensek D."/>
            <person name="Hitch T.C.A."/>
            <person name="Clavel T."/>
        </authorList>
    </citation>
    <scope>NUCLEOTIDE SEQUENCE [LARGE SCALE GENOMIC DNA]</scope>
    <source>
        <strain evidence="4 13">WCA-389-WT-3C</strain>
    </source>
</reference>
<accession>A0A396AMW9</accession>
<reference evidence="8 11" key="2">
    <citation type="journal article" date="2019" name="Nat. Commun.">
        <title>Gram positive-like bacteriocins with broad spectrum anti-Bacteroidales activity encoded on mobile elements of the human gut microbiota.</title>
        <authorList>
            <person name="Bechon N."/>
            <person name="Coyne M.J.Jr."/>
            <person name="Laclare-Mceneany V."/>
            <person name="Chatzidaki-Livanis M."/>
            <person name="Ghigo J.-M."/>
            <person name="Comstock L.E."/>
        </authorList>
    </citation>
    <scope>NUCLEOTIDE SEQUENCE [LARGE SCALE GENOMIC DNA]</scope>
    <source>
        <strain evidence="8 11">CL01T12C17</strain>
    </source>
</reference>
<evidence type="ECO:0000313" key="13">
    <source>
        <dbReference type="Proteomes" id="UP000460950"/>
    </source>
</evidence>
<dbReference type="InterPro" id="IPR050261">
    <property type="entry name" value="FrsA_esterase"/>
</dbReference>
<evidence type="ECO:0000313" key="4">
    <source>
        <dbReference type="EMBL" id="MSS47908.1"/>
    </source>
</evidence>
<reference evidence="5 15" key="5">
    <citation type="submission" date="2020-04" db="EMBL/GenBank/DDBJ databases">
        <title>A novel gut-associated lysogenic phage, Bacteroides phage BV01, alters the host transcriptome and bile acid metabolism in Bacteroides vulgatus.</title>
        <authorList>
            <person name="Campbell D.E."/>
            <person name="Ly L."/>
            <person name="Ridlon J.M."/>
            <person name="Hsiao A."/>
            <person name="Degnan P.H."/>
        </authorList>
    </citation>
    <scope>NUCLEOTIDE SEQUENCE [LARGE SCALE GENOMIC DNA]</scope>
    <source>
        <strain evidence="5 15">VPI-4506</strain>
    </source>
</reference>
<dbReference type="PANTHER" id="PTHR22946">
    <property type="entry name" value="DIENELACTONE HYDROLASE DOMAIN-CONTAINING PROTEIN-RELATED"/>
    <property type="match status" value="1"/>
</dbReference>